<dbReference type="Pfam" id="PF00271">
    <property type="entry name" value="Helicase_C"/>
    <property type="match status" value="1"/>
</dbReference>
<comment type="similarity">
    <text evidence="5 7">Belongs to the DEAD box helicase family.</text>
</comment>
<evidence type="ECO:0000313" key="12">
    <source>
        <dbReference type="EMBL" id="EEG31456.1"/>
    </source>
</evidence>
<accession>C0EAN9</accession>
<dbReference type="InterPro" id="IPR044742">
    <property type="entry name" value="DEAD/DEAH_RhlB"/>
</dbReference>
<gene>
    <name evidence="12" type="ORF">CLOSTMETH_00902</name>
</gene>
<dbReference type="GO" id="GO:0005829">
    <property type="term" value="C:cytosol"/>
    <property type="evidence" value="ECO:0007669"/>
    <property type="project" value="TreeGrafter"/>
</dbReference>
<evidence type="ECO:0000256" key="2">
    <source>
        <dbReference type="ARBA" id="ARBA00022801"/>
    </source>
</evidence>
<dbReference type="InterPro" id="IPR027417">
    <property type="entry name" value="P-loop_NTPase"/>
</dbReference>
<dbReference type="CDD" id="cd00268">
    <property type="entry name" value="DEADc"/>
    <property type="match status" value="1"/>
</dbReference>
<dbReference type="CDD" id="cd18787">
    <property type="entry name" value="SF2_C_DEAD"/>
    <property type="match status" value="1"/>
</dbReference>
<dbReference type="Gene3D" id="3.40.50.300">
    <property type="entry name" value="P-loop containing nucleotide triphosphate hydrolases"/>
    <property type="match status" value="2"/>
</dbReference>
<proteinExistence type="inferred from homology"/>
<evidence type="ECO:0000256" key="4">
    <source>
        <dbReference type="ARBA" id="ARBA00022840"/>
    </source>
</evidence>
<reference evidence="12 13" key="1">
    <citation type="submission" date="2009-01" db="EMBL/GenBank/DDBJ databases">
        <authorList>
            <person name="Fulton L."/>
            <person name="Clifton S."/>
            <person name="Fulton B."/>
            <person name="Xu J."/>
            <person name="Minx P."/>
            <person name="Pepin K.H."/>
            <person name="Johnson M."/>
            <person name="Bhonagiri V."/>
            <person name="Nash W.E."/>
            <person name="Mardis E.R."/>
            <person name="Wilson R.K."/>
        </authorList>
    </citation>
    <scope>NUCLEOTIDE SEQUENCE [LARGE SCALE GENOMIC DNA]</scope>
    <source>
        <strain evidence="12 13">DSM 5476</strain>
    </source>
</reference>
<dbReference type="SMART" id="SM00487">
    <property type="entry name" value="DEXDc"/>
    <property type="match status" value="1"/>
</dbReference>
<dbReference type="PROSITE" id="PS51192">
    <property type="entry name" value="HELICASE_ATP_BIND_1"/>
    <property type="match status" value="1"/>
</dbReference>
<dbReference type="CDD" id="cd12252">
    <property type="entry name" value="RRM_DbpA"/>
    <property type="match status" value="1"/>
</dbReference>
<dbReference type="GO" id="GO:0016787">
    <property type="term" value="F:hydrolase activity"/>
    <property type="evidence" value="ECO:0007669"/>
    <property type="project" value="UniProtKB-KW"/>
</dbReference>
<keyword evidence="4 7" id="KW-0067">ATP-binding</keyword>
<evidence type="ECO:0000256" key="8">
    <source>
        <dbReference type="SAM" id="MobiDB-lite"/>
    </source>
</evidence>
<feature type="domain" description="Helicase C-terminal" evidence="10">
    <location>
        <begin position="232"/>
        <end position="388"/>
    </location>
</feature>
<organism evidence="12 13">
    <name type="scientific">[Clostridium] methylpentosum DSM 5476</name>
    <dbReference type="NCBI Taxonomy" id="537013"/>
    <lineage>
        <taxon>Bacteria</taxon>
        <taxon>Bacillati</taxon>
        <taxon>Bacillota</taxon>
        <taxon>Clostridia</taxon>
        <taxon>Eubacteriales</taxon>
        <taxon>Oscillospiraceae</taxon>
        <taxon>Oscillospiraceae incertae sedis</taxon>
    </lineage>
</organism>
<evidence type="ECO:0000256" key="5">
    <source>
        <dbReference type="ARBA" id="ARBA00038437"/>
    </source>
</evidence>
<dbReference type="PROSITE" id="PS00039">
    <property type="entry name" value="DEAD_ATP_HELICASE"/>
    <property type="match status" value="1"/>
</dbReference>
<dbReference type="HOGENOM" id="CLU_003041_21_1_9"/>
<dbReference type="STRING" id="537013.CLOSTMETH_00902"/>
<dbReference type="EMBL" id="ACEC01000034">
    <property type="protein sequence ID" value="EEG31456.1"/>
    <property type="molecule type" value="Genomic_DNA"/>
</dbReference>
<feature type="domain" description="Helicase ATP-binding" evidence="9">
    <location>
        <begin position="35"/>
        <end position="208"/>
    </location>
</feature>
<dbReference type="Proteomes" id="UP000003340">
    <property type="component" value="Unassembled WGS sequence"/>
</dbReference>
<dbReference type="Gene3D" id="3.30.70.330">
    <property type="match status" value="1"/>
</dbReference>
<reference evidence="12 13" key="2">
    <citation type="submission" date="2009-02" db="EMBL/GenBank/DDBJ databases">
        <title>Draft genome sequence of Clostridium methylpentosum (DSM 5476).</title>
        <authorList>
            <person name="Sudarsanam P."/>
            <person name="Ley R."/>
            <person name="Guruge J."/>
            <person name="Turnbaugh P.J."/>
            <person name="Mahowald M."/>
            <person name="Liep D."/>
            <person name="Gordon J."/>
        </authorList>
    </citation>
    <scope>NUCLEOTIDE SEQUENCE [LARGE SCALE GENOMIC DNA]</scope>
    <source>
        <strain evidence="12 13">DSM 5476</strain>
    </source>
</reference>
<dbReference type="InterPro" id="IPR050079">
    <property type="entry name" value="DEAD_box_RNA_helicase"/>
</dbReference>
<dbReference type="InterPro" id="IPR014014">
    <property type="entry name" value="RNA_helicase_DEAD_Q_motif"/>
</dbReference>
<dbReference type="InterPro" id="IPR012677">
    <property type="entry name" value="Nucleotide-bd_a/b_plait_sf"/>
</dbReference>
<dbReference type="InterPro" id="IPR011545">
    <property type="entry name" value="DEAD/DEAH_box_helicase_dom"/>
</dbReference>
<dbReference type="eggNOG" id="COG0513">
    <property type="taxonomic scope" value="Bacteria"/>
</dbReference>
<dbReference type="PANTHER" id="PTHR47959:SF1">
    <property type="entry name" value="ATP-DEPENDENT RNA HELICASE DBPA"/>
    <property type="match status" value="1"/>
</dbReference>
<feature type="compositionally biased region" description="Basic residues" evidence="8">
    <location>
        <begin position="549"/>
        <end position="563"/>
    </location>
</feature>
<evidence type="ECO:0000256" key="7">
    <source>
        <dbReference type="RuleBase" id="RU000492"/>
    </source>
</evidence>
<keyword evidence="3 7" id="KW-0347">Helicase</keyword>
<evidence type="ECO:0000259" key="11">
    <source>
        <dbReference type="PROSITE" id="PS51195"/>
    </source>
</evidence>
<keyword evidence="1 7" id="KW-0547">Nucleotide-binding</keyword>
<dbReference type="GO" id="GO:0003724">
    <property type="term" value="F:RNA helicase activity"/>
    <property type="evidence" value="ECO:0007669"/>
    <property type="project" value="InterPro"/>
</dbReference>
<evidence type="ECO:0000259" key="9">
    <source>
        <dbReference type="PROSITE" id="PS51192"/>
    </source>
</evidence>
<sequence>MNSIPFAQLNLSDETGQAIEAMGFDNATDIQAQSIPLIRAGYDVIGRSQTGTGKTVAFGVPAVELIDTEELRNKTQVLILCPTRELAVQACSEIEKIAKYKRGVRAVDIYGGAPMDRQIMRLKRGANIVVGTPGRVMDHLRRRTLKLDHLKMIILDEADEMLNMGFREDVETILKQTPDERQTILFSATMPPAILALTKQYQKDPQLIEINRKQVTLDNIEQQFYEVPMGRKMDALGIILQYHDPALSIIFCNTKRMVDEVTAFLDRSGYSAEGLHGDMKQSQRTKVMDSFKRGRTKILVATDVAARGIDVNNVDYVINYDVPQNQEYYVHRIGRTGRAGKEGKAVTICSGRRQVDELYHIVRMTKSTIKRESLPSGQDIERRSNEGVVARMEQKLAAAEELYYKEVAEELVQKGYNPTTIAAVALEMAFGRPKTDFPEIKQFRPKAGLQGPRGSFRKIEINIGRENHIAPNHIVGAITERSDLSGRDIGKIEIYDDKTIVAIPDSQIESTVKAMDGCKICGKPTVTVALKGGDTAKRPDYRPGGNRGYRPRNNRKPRTSRRG</sequence>
<feature type="region of interest" description="Disordered" evidence="8">
    <location>
        <begin position="531"/>
        <end position="563"/>
    </location>
</feature>
<comment type="caution">
    <text evidence="12">The sequence shown here is derived from an EMBL/GenBank/DDBJ whole genome shotgun (WGS) entry which is preliminary data.</text>
</comment>
<feature type="short sequence motif" description="Q motif" evidence="6">
    <location>
        <begin position="4"/>
        <end position="32"/>
    </location>
</feature>
<name>C0EAN9_9FIRM</name>
<dbReference type="SUPFAM" id="SSF52540">
    <property type="entry name" value="P-loop containing nucleoside triphosphate hydrolases"/>
    <property type="match status" value="1"/>
</dbReference>
<dbReference type="PROSITE" id="PS51195">
    <property type="entry name" value="Q_MOTIF"/>
    <property type="match status" value="1"/>
</dbReference>
<evidence type="ECO:0000313" key="13">
    <source>
        <dbReference type="Proteomes" id="UP000003340"/>
    </source>
</evidence>
<dbReference type="InterPro" id="IPR014001">
    <property type="entry name" value="Helicase_ATP-bd"/>
</dbReference>
<dbReference type="InterPro" id="IPR005580">
    <property type="entry name" value="DbpA/CsdA_RNA-bd_dom"/>
</dbReference>
<dbReference type="GO" id="GO:0005524">
    <property type="term" value="F:ATP binding"/>
    <property type="evidence" value="ECO:0007669"/>
    <property type="project" value="UniProtKB-KW"/>
</dbReference>
<evidence type="ECO:0000259" key="10">
    <source>
        <dbReference type="PROSITE" id="PS51194"/>
    </source>
</evidence>
<dbReference type="PANTHER" id="PTHR47959">
    <property type="entry name" value="ATP-DEPENDENT RNA HELICASE RHLE-RELATED"/>
    <property type="match status" value="1"/>
</dbReference>
<dbReference type="InterPro" id="IPR001650">
    <property type="entry name" value="Helicase_C-like"/>
</dbReference>
<keyword evidence="2 7" id="KW-0378">Hydrolase</keyword>
<dbReference type="SMART" id="SM00490">
    <property type="entry name" value="HELICc"/>
    <property type="match status" value="1"/>
</dbReference>
<feature type="domain" description="DEAD-box RNA helicase Q" evidence="11">
    <location>
        <begin position="4"/>
        <end position="32"/>
    </location>
</feature>
<dbReference type="PROSITE" id="PS51194">
    <property type="entry name" value="HELICASE_CTER"/>
    <property type="match status" value="1"/>
</dbReference>
<evidence type="ECO:0000256" key="3">
    <source>
        <dbReference type="ARBA" id="ARBA00022806"/>
    </source>
</evidence>
<dbReference type="Pfam" id="PF03880">
    <property type="entry name" value="DbpA"/>
    <property type="match status" value="1"/>
</dbReference>
<protein>
    <submittedName>
        <fullName evidence="12">DEAD/DEAH box helicase</fullName>
    </submittedName>
</protein>
<dbReference type="Pfam" id="PF00270">
    <property type="entry name" value="DEAD"/>
    <property type="match status" value="1"/>
</dbReference>
<keyword evidence="13" id="KW-1185">Reference proteome</keyword>
<evidence type="ECO:0000256" key="6">
    <source>
        <dbReference type="PROSITE-ProRule" id="PRU00552"/>
    </source>
</evidence>
<dbReference type="AlphaFoldDB" id="C0EAN9"/>
<dbReference type="InterPro" id="IPR000629">
    <property type="entry name" value="RNA-helicase_DEAD-box_CS"/>
</dbReference>
<evidence type="ECO:0000256" key="1">
    <source>
        <dbReference type="ARBA" id="ARBA00022741"/>
    </source>
</evidence>
<dbReference type="GO" id="GO:0003676">
    <property type="term" value="F:nucleic acid binding"/>
    <property type="evidence" value="ECO:0007669"/>
    <property type="project" value="InterPro"/>
</dbReference>